<feature type="transmembrane region" description="Helical" evidence="7">
    <location>
        <begin position="59"/>
        <end position="77"/>
    </location>
</feature>
<feature type="domain" description="RCK C-terminal" evidence="8">
    <location>
        <begin position="339"/>
        <end position="422"/>
    </location>
</feature>
<dbReference type="InterPro" id="IPR051679">
    <property type="entry name" value="DASS-Related_Transporters"/>
</dbReference>
<proteinExistence type="predicted"/>
<comment type="caution">
    <text evidence="9">The sequence shown here is derived from an EMBL/GenBank/DDBJ whole genome shotgun (WGS) entry which is preliminary data.</text>
</comment>
<evidence type="ECO:0000313" key="10">
    <source>
        <dbReference type="Proteomes" id="UP001500730"/>
    </source>
</evidence>
<evidence type="ECO:0000256" key="6">
    <source>
        <dbReference type="ARBA" id="ARBA00023136"/>
    </source>
</evidence>
<dbReference type="InterPro" id="IPR004680">
    <property type="entry name" value="Cit_transptr-like_dom"/>
</dbReference>
<keyword evidence="5 7" id="KW-1133">Transmembrane helix</keyword>
<dbReference type="Proteomes" id="UP001500730">
    <property type="component" value="Unassembled WGS sequence"/>
</dbReference>
<dbReference type="InterPro" id="IPR006037">
    <property type="entry name" value="RCK_C"/>
</dbReference>
<feature type="transmembrane region" description="Helical" evidence="7">
    <location>
        <begin position="84"/>
        <end position="102"/>
    </location>
</feature>
<keyword evidence="3 7" id="KW-0812">Transmembrane</keyword>
<name>A0ABN3KQN9_9MICO</name>
<evidence type="ECO:0000256" key="5">
    <source>
        <dbReference type="ARBA" id="ARBA00022989"/>
    </source>
</evidence>
<feature type="transmembrane region" description="Helical" evidence="7">
    <location>
        <begin position="530"/>
        <end position="562"/>
    </location>
</feature>
<dbReference type="Gene3D" id="3.30.70.1450">
    <property type="entry name" value="Regulator of K+ conductance, C-terminal domain"/>
    <property type="match status" value="2"/>
</dbReference>
<evidence type="ECO:0000256" key="1">
    <source>
        <dbReference type="ARBA" id="ARBA00004141"/>
    </source>
</evidence>
<feature type="transmembrane region" description="Helical" evidence="7">
    <location>
        <begin position="446"/>
        <end position="476"/>
    </location>
</feature>
<feature type="transmembrane region" description="Helical" evidence="7">
    <location>
        <begin position="122"/>
        <end position="155"/>
    </location>
</feature>
<dbReference type="Pfam" id="PF03600">
    <property type="entry name" value="CitMHS"/>
    <property type="match status" value="1"/>
</dbReference>
<keyword evidence="2" id="KW-0813">Transport</keyword>
<feature type="transmembrane region" description="Helical" evidence="7">
    <location>
        <begin position="612"/>
        <end position="632"/>
    </location>
</feature>
<evidence type="ECO:0000259" key="8">
    <source>
        <dbReference type="PROSITE" id="PS51202"/>
    </source>
</evidence>
<evidence type="ECO:0000256" key="2">
    <source>
        <dbReference type="ARBA" id="ARBA00022448"/>
    </source>
</evidence>
<sequence length="634" mass="65403">MGSVPPSMSALRFIPIHPSWVTARWSASRTMGTVSPATTSLVVLAATVALFVWNRLPVGGVAVLSCLTLYATGLVDADTALSGFGDPVVVFIASLFVVSEAIDSAGVTTWAGQRLIEVVGDGAVRLTVAVLALCAVLTAVITLNGSVAALLPMVLVLATRIRRSPSLMLMPMAFAGSAGSLLALTGSPVNVIVSTASVDAGAQPFRFFDFAVVGLPLVIVTVVIGVLLGPTVLPRRSSSQPVRDLGRHASRLAAYYELHDGFYRLRVRTGSPVVGVPAARLDLTAYPGVTLIGVQGSGGHAVSGGTGVAEDDVLVVSGASDAVSRLVPELRLAVAMQPITVESAGIMSREVGVAEVVVPPRSPLVGETSFPGQMREADLVVLGIRRLGKDVGAAPLELTAGDSLLLHGTWTSIEELVHDRDVLLVDSPDLVRRQAVPLGARSGRAIVILLAMVVLLALGLVPPAIAGLAAATAMVLTRVVSVKQAYRAVSWQTVVLIGGLIPLSTAIETSGAADLVARGLIDVVGSGRPYVLLVALFALTAVVGQVVSNTATVLIVVPIAVAAAQETGVSVQPVLMLVAVAGAASLLTPIATPGNMMIMGPGGYRFGDYWRLGLPLLIVWMAVAITVIPLVWRF</sequence>
<evidence type="ECO:0000313" key="9">
    <source>
        <dbReference type="EMBL" id="GAA2467316.1"/>
    </source>
</evidence>
<feature type="transmembrane region" description="Helical" evidence="7">
    <location>
        <begin position="207"/>
        <end position="233"/>
    </location>
</feature>
<dbReference type="EMBL" id="BAAARE010000001">
    <property type="protein sequence ID" value="GAA2467316.1"/>
    <property type="molecule type" value="Genomic_DNA"/>
</dbReference>
<comment type="subcellular location">
    <subcellularLocation>
        <location evidence="1">Membrane</location>
        <topology evidence="1">Multi-pass membrane protein</topology>
    </subcellularLocation>
</comment>
<protein>
    <submittedName>
        <fullName evidence="9">SLC13 family permease</fullName>
    </submittedName>
</protein>
<keyword evidence="10" id="KW-1185">Reference proteome</keyword>
<dbReference type="PANTHER" id="PTHR43652:SF1">
    <property type="entry name" value="RESPONSE REGULATOR"/>
    <property type="match status" value="1"/>
</dbReference>
<gene>
    <name evidence="9" type="ORF">GCM10009858_00580</name>
</gene>
<dbReference type="InterPro" id="IPR036721">
    <property type="entry name" value="RCK_C_sf"/>
</dbReference>
<dbReference type="SUPFAM" id="SSF116726">
    <property type="entry name" value="TrkA C-terminal domain-like"/>
    <property type="match status" value="2"/>
</dbReference>
<feature type="transmembrane region" description="Helical" evidence="7">
    <location>
        <begin position="574"/>
        <end position="592"/>
    </location>
</feature>
<dbReference type="PANTHER" id="PTHR43652">
    <property type="entry name" value="BASIC AMINO ACID ANTIPORTER YFCC-RELATED"/>
    <property type="match status" value="1"/>
</dbReference>
<organism evidence="9 10">
    <name type="scientific">Terrabacter carboxydivorans</name>
    <dbReference type="NCBI Taxonomy" id="619730"/>
    <lineage>
        <taxon>Bacteria</taxon>
        <taxon>Bacillati</taxon>
        <taxon>Actinomycetota</taxon>
        <taxon>Actinomycetes</taxon>
        <taxon>Micrococcales</taxon>
        <taxon>Intrasporangiaceae</taxon>
        <taxon>Terrabacter</taxon>
    </lineage>
</organism>
<keyword evidence="4" id="KW-0677">Repeat</keyword>
<evidence type="ECO:0000256" key="4">
    <source>
        <dbReference type="ARBA" id="ARBA00022737"/>
    </source>
</evidence>
<evidence type="ECO:0000256" key="7">
    <source>
        <dbReference type="SAM" id="Phobius"/>
    </source>
</evidence>
<dbReference type="PROSITE" id="PS51202">
    <property type="entry name" value="RCK_C"/>
    <property type="match status" value="1"/>
</dbReference>
<feature type="transmembrane region" description="Helical" evidence="7">
    <location>
        <begin position="167"/>
        <end position="187"/>
    </location>
</feature>
<feature type="transmembrane region" description="Helical" evidence="7">
    <location>
        <begin position="34"/>
        <end position="53"/>
    </location>
</feature>
<reference evidence="9 10" key="1">
    <citation type="journal article" date="2019" name="Int. J. Syst. Evol. Microbiol.">
        <title>The Global Catalogue of Microorganisms (GCM) 10K type strain sequencing project: providing services to taxonomists for standard genome sequencing and annotation.</title>
        <authorList>
            <consortium name="The Broad Institute Genomics Platform"/>
            <consortium name="The Broad Institute Genome Sequencing Center for Infectious Disease"/>
            <person name="Wu L."/>
            <person name="Ma J."/>
        </authorList>
    </citation>
    <scope>NUCLEOTIDE SEQUENCE [LARGE SCALE GENOMIC DNA]</scope>
    <source>
        <strain evidence="9 10">JCM 16259</strain>
    </source>
</reference>
<evidence type="ECO:0000256" key="3">
    <source>
        <dbReference type="ARBA" id="ARBA00022692"/>
    </source>
</evidence>
<accession>A0ABN3KQN9</accession>
<keyword evidence="6 7" id="KW-0472">Membrane</keyword>